<dbReference type="EMBL" id="JBHTLQ010000036">
    <property type="protein sequence ID" value="MFD1191875.1"/>
    <property type="molecule type" value="Genomic_DNA"/>
</dbReference>
<gene>
    <name evidence="1" type="ORF">ACFQ27_14890</name>
</gene>
<name>A0ABW3T5B8_9CAUL</name>
<reference evidence="2" key="1">
    <citation type="journal article" date="2019" name="Int. J. Syst. Evol. Microbiol.">
        <title>The Global Catalogue of Microorganisms (GCM) 10K type strain sequencing project: providing services to taxonomists for standard genome sequencing and annotation.</title>
        <authorList>
            <consortium name="The Broad Institute Genomics Platform"/>
            <consortium name="The Broad Institute Genome Sequencing Center for Infectious Disease"/>
            <person name="Wu L."/>
            <person name="Ma J."/>
        </authorList>
    </citation>
    <scope>NUCLEOTIDE SEQUENCE [LARGE SCALE GENOMIC DNA]</scope>
    <source>
        <strain evidence="2">CCUG 55074</strain>
    </source>
</reference>
<keyword evidence="2" id="KW-1185">Reference proteome</keyword>
<evidence type="ECO:0000313" key="2">
    <source>
        <dbReference type="Proteomes" id="UP001597216"/>
    </source>
</evidence>
<sequence length="152" mass="15064">MMLAAVLAAAATAAAPPPGTWTAVTPKDAAVSLTYAPPGAPGPVLTMVCERGTGQIAFNVVLAAPPGGWPAGRDSIPLSVILTSGAQVSTLRGLAQPIAGGVRLSSEVATRAPVIDAFSDTGLIAISTKTQLAVAPTPAPRGTARKFLGPCK</sequence>
<organism evidence="1 2">
    <name type="scientific">Phenylobacterium conjunctum</name>
    <dbReference type="NCBI Taxonomy" id="1298959"/>
    <lineage>
        <taxon>Bacteria</taxon>
        <taxon>Pseudomonadati</taxon>
        <taxon>Pseudomonadota</taxon>
        <taxon>Alphaproteobacteria</taxon>
        <taxon>Caulobacterales</taxon>
        <taxon>Caulobacteraceae</taxon>
        <taxon>Phenylobacterium</taxon>
    </lineage>
</organism>
<comment type="caution">
    <text evidence="1">The sequence shown here is derived from an EMBL/GenBank/DDBJ whole genome shotgun (WGS) entry which is preliminary data.</text>
</comment>
<proteinExistence type="predicted"/>
<accession>A0ABW3T5B8</accession>
<evidence type="ECO:0008006" key="3">
    <source>
        <dbReference type="Google" id="ProtNLM"/>
    </source>
</evidence>
<dbReference type="Proteomes" id="UP001597216">
    <property type="component" value="Unassembled WGS sequence"/>
</dbReference>
<dbReference type="RefSeq" id="WP_377354136.1">
    <property type="nucleotide sequence ID" value="NZ_JBHTLQ010000036.1"/>
</dbReference>
<protein>
    <recommendedName>
        <fullName evidence="3">Invasion protein IalB, involved in pathogenesis</fullName>
    </recommendedName>
</protein>
<evidence type="ECO:0000313" key="1">
    <source>
        <dbReference type="EMBL" id="MFD1191875.1"/>
    </source>
</evidence>